<keyword evidence="11" id="KW-0732">Signal</keyword>
<comment type="catalytic activity">
    <reaction evidence="8">
        <text>L-threonyl-[protein] + ATP = O-phospho-L-threonyl-[protein] + ADP + H(+)</text>
        <dbReference type="Rhea" id="RHEA:46608"/>
        <dbReference type="Rhea" id="RHEA-COMP:11060"/>
        <dbReference type="Rhea" id="RHEA-COMP:11605"/>
        <dbReference type="ChEBI" id="CHEBI:15378"/>
        <dbReference type="ChEBI" id="CHEBI:30013"/>
        <dbReference type="ChEBI" id="CHEBI:30616"/>
        <dbReference type="ChEBI" id="CHEBI:61977"/>
        <dbReference type="ChEBI" id="CHEBI:456216"/>
        <dbReference type="EC" id="2.7.11.1"/>
    </reaction>
</comment>
<comment type="caution">
    <text evidence="13">The sequence shown here is derived from an EMBL/GenBank/DDBJ whole genome shotgun (WGS) entry which is preliminary data.</text>
</comment>
<keyword evidence="10" id="KW-0067">ATP-binding</keyword>
<accession>A0ABR0BJF9</accession>
<comment type="function">
    <text evidence="1">Component of the EKC/KEOPS complex that is required for the formation of a threonylcarbamoyl group on adenosine at position 37 (t(6)A37) in tRNAs that read codons beginning with adenine. The complex is probably involved in the transfer of the threonylcarbamoyl moiety of threonylcarbamoyl-AMP (TC-AMP) to the N6 group of A37. BUD32 has ATPase activity in the context of the EKC/KEOPS complex and likely plays a supporting role to the catalytic subunit KAE1. The EKC/KEOPS complex also promotes both telomere uncapping and telomere elongation. The complex is required for efficient recruitment of transcriptional coactivators.</text>
</comment>
<keyword evidence="10" id="KW-0547">Nucleotide-binding</keyword>
<dbReference type="EMBL" id="JAWRVI010000070">
    <property type="protein sequence ID" value="KAK4081894.1"/>
    <property type="molecule type" value="Genomic_DNA"/>
</dbReference>
<dbReference type="PANTHER" id="PTHR11909">
    <property type="entry name" value="CASEIN KINASE-RELATED"/>
    <property type="match status" value="1"/>
</dbReference>
<evidence type="ECO:0000256" key="6">
    <source>
        <dbReference type="ARBA" id="ARBA00030980"/>
    </source>
</evidence>
<dbReference type="SUPFAM" id="SSF56112">
    <property type="entry name" value="Protein kinase-like (PK-like)"/>
    <property type="match status" value="1"/>
</dbReference>
<dbReference type="InterPro" id="IPR008266">
    <property type="entry name" value="Tyr_kinase_AS"/>
</dbReference>
<evidence type="ECO:0000256" key="1">
    <source>
        <dbReference type="ARBA" id="ARBA00003747"/>
    </source>
</evidence>
<dbReference type="InterPro" id="IPR050235">
    <property type="entry name" value="CK1_Ser-Thr_kinase"/>
</dbReference>
<name>A0ABR0BJF9_PURLI</name>
<dbReference type="PROSITE" id="PS00107">
    <property type="entry name" value="PROTEIN_KINASE_ATP"/>
    <property type="match status" value="1"/>
</dbReference>
<comment type="catalytic activity">
    <reaction evidence="9">
        <text>L-seryl-[protein] + ATP = O-phospho-L-seryl-[protein] + ADP + H(+)</text>
        <dbReference type="Rhea" id="RHEA:17989"/>
        <dbReference type="Rhea" id="RHEA-COMP:9863"/>
        <dbReference type="Rhea" id="RHEA-COMP:11604"/>
        <dbReference type="ChEBI" id="CHEBI:15378"/>
        <dbReference type="ChEBI" id="CHEBI:29999"/>
        <dbReference type="ChEBI" id="CHEBI:30616"/>
        <dbReference type="ChEBI" id="CHEBI:83421"/>
        <dbReference type="ChEBI" id="CHEBI:456216"/>
        <dbReference type="EC" id="2.7.11.1"/>
    </reaction>
</comment>
<sequence>MLGYLLLLTVVAELVFGDKYRIEDIRELGIGTSSTVFLGSDIVTKTDVAIKLGDFNSEHEAGIYKLLVGREGIPEAHWFGSEGGNNVMVLDLLGSSLKDVLKHRGRKFSLKTVLLLADDLIDLLAYIHGKSVIHGDVRPHNILIGTGKRATTVNVIDFDMAEKYCDPKDSNTPCYGGMGPTETAHFASENSRLREGKSRRDDLESLGYVLIYFLRYRPLYRNLESDAAYGPIKKKMAATPIKDLCTGLPPEFATYLDYTRSLGHEEKPDYSKLRNLFSDLFRRKSFQRDGVFDWVTEKNGSPAEEVVTPPHRGC</sequence>
<dbReference type="InterPro" id="IPR011009">
    <property type="entry name" value="Kinase-like_dom_sf"/>
</dbReference>
<dbReference type="SMART" id="SM00220">
    <property type="entry name" value="S_TKc"/>
    <property type="match status" value="1"/>
</dbReference>
<evidence type="ECO:0000313" key="13">
    <source>
        <dbReference type="EMBL" id="KAK4081894.1"/>
    </source>
</evidence>
<keyword evidence="14" id="KW-1185">Reference proteome</keyword>
<evidence type="ECO:0000256" key="2">
    <source>
        <dbReference type="ARBA" id="ARBA00011534"/>
    </source>
</evidence>
<protein>
    <recommendedName>
        <fullName evidence="5">EKC/KEOPS complex subunit BUD32</fullName>
        <ecNumber evidence="3">2.7.11.1</ecNumber>
    </recommendedName>
    <alternativeName>
        <fullName evidence="6 7">Atypical Serine/threonine protein kinase BUD32</fullName>
    </alternativeName>
    <alternativeName>
        <fullName evidence="4">EKC/KEOPS complex subunit bud32</fullName>
    </alternativeName>
</protein>
<evidence type="ECO:0000256" key="4">
    <source>
        <dbReference type="ARBA" id="ARBA00013948"/>
    </source>
</evidence>
<evidence type="ECO:0000256" key="8">
    <source>
        <dbReference type="ARBA" id="ARBA00047899"/>
    </source>
</evidence>
<dbReference type="InterPro" id="IPR017441">
    <property type="entry name" value="Protein_kinase_ATP_BS"/>
</dbReference>
<organism evidence="13 14">
    <name type="scientific">Purpureocillium lilacinum</name>
    <name type="common">Paecilomyces lilacinus</name>
    <dbReference type="NCBI Taxonomy" id="33203"/>
    <lineage>
        <taxon>Eukaryota</taxon>
        <taxon>Fungi</taxon>
        <taxon>Dikarya</taxon>
        <taxon>Ascomycota</taxon>
        <taxon>Pezizomycotina</taxon>
        <taxon>Sordariomycetes</taxon>
        <taxon>Hypocreomycetidae</taxon>
        <taxon>Hypocreales</taxon>
        <taxon>Ophiocordycipitaceae</taxon>
        <taxon>Purpureocillium</taxon>
    </lineage>
</organism>
<evidence type="ECO:0000256" key="9">
    <source>
        <dbReference type="ARBA" id="ARBA00048679"/>
    </source>
</evidence>
<evidence type="ECO:0000256" key="7">
    <source>
        <dbReference type="ARBA" id="ARBA00033194"/>
    </source>
</evidence>
<dbReference type="PROSITE" id="PS00109">
    <property type="entry name" value="PROTEIN_KINASE_TYR"/>
    <property type="match status" value="1"/>
</dbReference>
<feature type="domain" description="Protein kinase" evidence="12">
    <location>
        <begin position="22"/>
        <end position="281"/>
    </location>
</feature>
<dbReference type="Pfam" id="PF00069">
    <property type="entry name" value="Pkinase"/>
    <property type="match status" value="1"/>
</dbReference>
<comment type="subunit">
    <text evidence="2">Component of the EKC/KEOPS complex composed of at least BUD32, CGI121, GON7, KAE1 and PCC1; the whole complex dimerizes.</text>
</comment>
<evidence type="ECO:0000313" key="14">
    <source>
        <dbReference type="Proteomes" id="UP001287286"/>
    </source>
</evidence>
<evidence type="ECO:0000256" key="11">
    <source>
        <dbReference type="SAM" id="SignalP"/>
    </source>
</evidence>
<dbReference type="InterPro" id="IPR000719">
    <property type="entry name" value="Prot_kinase_dom"/>
</dbReference>
<evidence type="ECO:0000256" key="3">
    <source>
        <dbReference type="ARBA" id="ARBA00012513"/>
    </source>
</evidence>
<dbReference type="PROSITE" id="PS50011">
    <property type="entry name" value="PROTEIN_KINASE_DOM"/>
    <property type="match status" value="1"/>
</dbReference>
<gene>
    <name evidence="13" type="ORF">Purlil1_11486</name>
</gene>
<feature type="signal peptide" evidence="11">
    <location>
        <begin position="1"/>
        <end position="17"/>
    </location>
</feature>
<feature type="binding site" evidence="10">
    <location>
        <position position="51"/>
    </location>
    <ligand>
        <name>ATP</name>
        <dbReference type="ChEBI" id="CHEBI:30616"/>
    </ligand>
</feature>
<dbReference type="Gene3D" id="1.10.510.10">
    <property type="entry name" value="Transferase(Phosphotransferase) domain 1"/>
    <property type="match status" value="1"/>
</dbReference>
<evidence type="ECO:0000256" key="10">
    <source>
        <dbReference type="PROSITE-ProRule" id="PRU10141"/>
    </source>
</evidence>
<reference evidence="13 14" key="1">
    <citation type="journal article" date="2024" name="Microbiol. Resour. Announc.">
        <title>Genome annotations for the ascomycete fungi Trichoderma harzianum, Trichoderma aggressivum, and Purpureocillium lilacinum.</title>
        <authorList>
            <person name="Beijen E.P.W."/>
            <person name="Ohm R.A."/>
        </authorList>
    </citation>
    <scope>NUCLEOTIDE SEQUENCE [LARGE SCALE GENOMIC DNA]</scope>
    <source>
        <strain evidence="13 14">CBS 150709</strain>
    </source>
</reference>
<dbReference type="Proteomes" id="UP001287286">
    <property type="component" value="Unassembled WGS sequence"/>
</dbReference>
<dbReference type="EC" id="2.7.11.1" evidence="3"/>
<evidence type="ECO:0000259" key="12">
    <source>
        <dbReference type="PROSITE" id="PS50011"/>
    </source>
</evidence>
<feature type="chain" id="PRO_5045167028" description="EKC/KEOPS complex subunit BUD32" evidence="11">
    <location>
        <begin position="18"/>
        <end position="314"/>
    </location>
</feature>
<proteinExistence type="predicted"/>
<evidence type="ECO:0000256" key="5">
    <source>
        <dbReference type="ARBA" id="ARBA00019973"/>
    </source>
</evidence>